<evidence type="ECO:0000313" key="4">
    <source>
        <dbReference type="EMBL" id="EFC05656.1"/>
    </source>
</evidence>
<evidence type="ECO:0000259" key="2">
    <source>
        <dbReference type="Pfam" id="PF00465"/>
    </source>
</evidence>
<dbReference type="CDD" id="cd08187">
    <property type="entry name" value="BDH"/>
    <property type="match status" value="1"/>
</dbReference>
<organism evidence="4 5">
    <name type="scientific">Bulleidia extructa W1219</name>
    <dbReference type="NCBI Taxonomy" id="679192"/>
    <lineage>
        <taxon>Bacteria</taxon>
        <taxon>Bacillati</taxon>
        <taxon>Bacillota</taxon>
        <taxon>Erysipelotrichia</taxon>
        <taxon>Erysipelotrichales</taxon>
        <taxon>Erysipelotrichaceae</taxon>
        <taxon>Bulleidia</taxon>
    </lineage>
</organism>
<dbReference type="GO" id="GO:1990002">
    <property type="term" value="F:methylglyoxal reductase (NADPH) (acetol producing) activity"/>
    <property type="evidence" value="ECO:0007669"/>
    <property type="project" value="TreeGrafter"/>
</dbReference>
<dbReference type="InterPro" id="IPR056798">
    <property type="entry name" value="ADH_Fe_C"/>
</dbReference>
<dbReference type="EMBL" id="ADFR01000008">
    <property type="protein sequence ID" value="EFC05656.1"/>
    <property type="molecule type" value="Genomic_DNA"/>
</dbReference>
<dbReference type="RefSeq" id="WP_006627157.1">
    <property type="nucleotide sequence ID" value="NZ_ADFR01000008.1"/>
</dbReference>
<accession>D2MP36</accession>
<dbReference type="InterPro" id="IPR044731">
    <property type="entry name" value="BDH-like"/>
</dbReference>
<evidence type="ECO:0000256" key="1">
    <source>
        <dbReference type="ARBA" id="ARBA00023002"/>
    </source>
</evidence>
<dbReference type="OrthoDB" id="9801156at2"/>
<dbReference type="STRING" id="679192.HMPREF9013_0261"/>
<dbReference type="GO" id="GO:0008106">
    <property type="term" value="F:alcohol dehydrogenase (NADP+) activity"/>
    <property type="evidence" value="ECO:0007669"/>
    <property type="project" value="TreeGrafter"/>
</dbReference>
<dbReference type="PROSITE" id="PS00913">
    <property type="entry name" value="ADH_IRON_1"/>
    <property type="match status" value="1"/>
</dbReference>
<dbReference type="Pfam" id="PF00465">
    <property type="entry name" value="Fe-ADH"/>
    <property type="match status" value="1"/>
</dbReference>
<dbReference type="AlphaFoldDB" id="D2MP36"/>
<dbReference type="GO" id="GO:0046872">
    <property type="term" value="F:metal ion binding"/>
    <property type="evidence" value="ECO:0007669"/>
    <property type="project" value="InterPro"/>
</dbReference>
<dbReference type="Gene3D" id="1.20.1090.10">
    <property type="entry name" value="Dehydroquinate synthase-like - alpha domain"/>
    <property type="match status" value="1"/>
</dbReference>
<comment type="caution">
    <text evidence="4">The sequence shown here is derived from an EMBL/GenBank/DDBJ whole genome shotgun (WGS) entry which is preliminary data.</text>
</comment>
<feature type="domain" description="Alcohol dehydrogenase iron-type/glycerol dehydrogenase GldA" evidence="2">
    <location>
        <begin position="9"/>
        <end position="176"/>
    </location>
</feature>
<dbReference type="InterPro" id="IPR001670">
    <property type="entry name" value="ADH_Fe/GldA"/>
</dbReference>
<dbReference type="EC" id="1.1.1.1" evidence="4"/>
<keyword evidence="1 4" id="KW-0560">Oxidoreductase</keyword>
<dbReference type="PROSITE" id="PS00060">
    <property type="entry name" value="ADH_IRON_2"/>
    <property type="match status" value="1"/>
</dbReference>
<dbReference type="GO" id="GO:0005829">
    <property type="term" value="C:cytosol"/>
    <property type="evidence" value="ECO:0007669"/>
    <property type="project" value="TreeGrafter"/>
</dbReference>
<gene>
    <name evidence="4" type="ORF">HMPREF9013_0261</name>
</gene>
<name>D2MP36_9FIRM</name>
<evidence type="ECO:0000313" key="5">
    <source>
        <dbReference type="Proteomes" id="UP000005017"/>
    </source>
</evidence>
<reference evidence="5" key="1">
    <citation type="submission" date="2009-12" db="EMBL/GenBank/DDBJ databases">
        <title>Sequence of Clostridiales genomosp. BVAB3 str. UPII9-5.</title>
        <authorList>
            <person name="Madupu R."/>
            <person name="Durkin A.S."/>
            <person name="Torralba M."/>
            <person name="Methe B."/>
            <person name="Sutton G.G."/>
            <person name="Strausberg R.L."/>
            <person name="Nelson K.E."/>
        </authorList>
    </citation>
    <scope>NUCLEOTIDE SEQUENCE [LARGE SCALE GENOMIC DNA]</scope>
    <source>
        <strain evidence="5">W1219</strain>
    </source>
</reference>
<dbReference type="GO" id="GO:1990362">
    <property type="term" value="F:butanol dehydrogenase (NAD+) activity"/>
    <property type="evidence" value="ECO:0007669"/>
    <property type="project" value="InterPro"/>
</dbReference>
<protein>
    <submittedName>
        <fullName evidence="4">Alcohol dehydrogenase, iron-dependent</fullName>
        <ecNumber evidence="4">1.1.1.1</ecNumber>
    </submittedName>
</protein>
<proteinExistence type="predicted"/>
<dbReference type="PANTHER" id="PTHR43633:SF1">
    <property type="entry name" value="ALCOHOL DEHYDROGENASE YQHD"/>
    <property type="match status" value="1"/>
</dbReference>
<dbReference type="SUPFAM" id="SSF56796">
    <property type="entry name" value="Dehydroquinate synthase-like"/>
    <property type="match status" value="1"/>
</dbReference>
<dbReference type="Gene3D" id="3.40.50.1970">
    <property type="match status" value="1"/>
</dbReference>
<dbReference type="eggNOG" id="COG1979">
    <property type="taxonomic scope" value="Bacteria"/>
</dbReference>
<dbReference type="InterPro" id="IPR018211">
    <property type="entry name" value="ADH_Fe_CS"/>
</dbReference>
<evidence type="ECO:0000259" key="3">
    <source>
        <dbReference type="Pfam" id="PF25137"/>
    </source>
</evidence>
<dbReference type="Pfam" id="PF25137">
    <property type="entry name" value="ADH_Fe_C"/>
    <property type="match status" value="1"/>
</dbReference>
<dbReference type="PANTHER" id="PTHR43633">
    <property type="entry name" value="ALCOHOL DEHYDROGENASE YQHD"/>
    <property type="match status" value="1"/>
</dbReference>
<sequence>MENFVHHIPTKLYFGKGTISHLEESLRPLGQKVLLTYGGGSIKKSGLYDEVIAILQKGGFEVFECAGIEPNPRVESIAKGAELCKKEKVEVILSVGGGSTLDCSKAIAVGAYYVGNDYWQMVLESNEQKKALPIVAVMTMAATGSELDSCGVISNMTLHKKIGRNFTFPTVSICDPCYTFTLPAKQSAAGGADMMSHIMEGYFSRTMDSDLSEAIEEGILKSVIHHLPIVLQDPKNYEARANLFWNSSIACSGMPEYGKLKTGWPCHAMEHELSAFYDITHGVGLAILTPRWLRFILKKDPSITPRLVKFAKNVWGLENQDDTELAKAGIQALFDFFVSVGIPMNLKDLGIDETHFEEMAESCTRPSFSGFVDLSKEDIVHIFKMCL</sequence>
<dbReference type="FunFam" id="3.40.50.1970:FF:000003">
    <property type="entry name" value="Alcohol dehydrogenase, iron-containing"/>
    <property type="match status" value="1"/>
</dbReference>
<dbReference type="Proteomes" id="UP000005017">
    <property type="component" value="Unassembled WGS sequence"/>
</dbReference>
<feature type="domain" description="Fe-containing alcohol dehydrogenase-like C-terminal" evidence="3">
    <location>
        <begin position="188"/>
        <end position="385"/>
    </location>
</feature>
<keyword evidence="5" id="KW-1185">Reference proteome</keyword>